<accession>A0ABT8L966</accession>
<name>A0ABT8L966_9BACT</name>
<dbReference type="RefSeq" id="WP_346758880.1">
    <property type="nucleotide sequence ID" value="NZ_JAUJEB010000003.1"/>
</dbReference>
<dbReference type="InterPro" id="IPR029033">
    <property type="entry name" value="His_PPase_superfam"/>
</dbReference>
<dbReference type="Gene3D" id="3.40.50.1240">
    <property type="entry name" value="Phosphoglycerate mutase-like"/>
    <property type="match status" value="1"/>
</dbReference>
<dbReference type="Pfam" id="PF00300">
    <property type="entry name" value="His_Phos_1"/>
    <property type="match status" value="1"/>
</dbReference>
<evidence type="ECO:0000256" key="1">
    <source>
        <dbReference type="SAM" id="Phobius"/>
    </source>
</evidence>
<dbReference type="CDD" id="cd07067">
    <property type="entry name" value="HP_PGM_like"/>
    <property type="match status" value="1"/>
</dbReference>
<dbReference type="EMBL" id="JAUJEB010000003">
    <property type="protein sequence ID" value="MDN5213542.1"/>
    <property type="molecule type" value="Genomic_DNA"/>
</dbReference>
<sequence length="255" mass="29340">MKILSGNLKAVCRLSVKYIVALVALFWGYYAIAQQNTLKPLKKYYSNQEPGTCLRIFEDPSDSIHQILLIRHGEPDLNKKGWRRRPAAMEYVKAYDSVGVIPFNEELHCLEGIKTDKVYHSSLHRARHTAQLLFKNKLQLIEDQRFREFERKVMGFINMKLPLGFWLGASRVLWMMGLNDKQIESFRAARSRARENAAFLARQAQDSGQAILVAHGFHNKYVMKYLKKDGWKLVNKGGNGYLAINVLAKIKSPDN</sequence>
<dbReference type="SUPFAM" id="SSF53254">
    <property type="entry name" value="Phosphoglycerate mutase-like"/>
    <property type="match status" value="1"/>
</dbReference>
<evidence type="ECO:0000313" key="3">
    <source>
        <dbReference type="Proteomes" id="UP001172083"/>
    </source>
</evidence>
<keyword evidence="1" id="KW-0472">Membrane</keyword>
<proteinExistence type="predicted"/>
<feature type="transmembrane region" description="Helical" evidence="1">
    <location>
        <begin position="12"/>
        <end position="32"/>
    </location>
</feature>
<comment type="caution">
    <text evidence="2">The sequence shown here is derived from an EMBL/GenBank/DDBJ whole genome shotgun (WGS) entry which is preliminary data.</text>
</comment>
<keyword evidence="1" id="KW-1133">Transmembrane helix</keyword>
<dbReference type="Proteomes" id="UP001172083">
    <property type="component" value="Unassembled WGS sequence"/>
</dbReference>
<keyword evidence="1" id="KW-0812">Transmembrane</keyword>
<evidence type="ECO:0000313" key="2">
    <source>
        <dbReference type="EMBL" id="MDN5213542.1"/>
    </source>
</evidence>
<keyword evidence="3" id="KW-1185">Reference proteome</keyword>
<organism evidence="2 3">
    <name type="scientific">Agaribacillus aureus</name>
    <dbReference type="NCBI Taxonomy" id="3051825"/>
    <lineage>
        <taxon>Bacteria</taxon>
        <taxon>Pseudomonadati</taxon>
        <taxon>Bacteroidota</taxon>
        <taxon>Cytophagia</taxon>
        <taxon>Cytophagales</taxon>
        <taxon>Splendidivirgaceae</taxon>
        <taxon>Agaribacillus</taxon>
    </lineage>
</organism>
<gene>
    <name evidence="2" type="ORF">QQ020_15835</name>
</gene>
<protein>
    <submittedName>
        <fullName evidence="2">Histidine phosphatase family protein</fullName>
    </submittedName>
</protein>
<dbReference type="InterPro" id="IPR013078">
    <property type="entry name" value="His_Pase_superF_clade-1"/>
</dbReference>
<reference evidence="2" key="1">
    <citation type="submission" date="2023-06" db="EMBL/GenBank/DDBJ databases">
        <title>Genomic of Agaribacillus aureum.</title>
        <authorList>
            <person name="Wang G."/>
        </authorList>
    </citation>
    <scope>NUCLEOTIDE SEQUENCE</scope>
    <source>
        <strain evidence="2">BMA12</strain>
    </source>
</reference>